<gene>
    <name evidence="1" type="ORF">SAMN05421766_103331</name>
</gene>
<comment type="caution">
    <text evidence="1">The sequence shown here is derived from an EMBL/GenBank/DDBJ whole genome shotgun (WGS) entry which is preliminary data.</text>
</comment>
<protein>
    <submittedName>
        <fullName evidence="1">Uncharacterized protein</fullName>
    </submittedName>
</protein>
<keyword evidence="2" id="KW-1185">Reference proteome</keyword>
<proteinExistence type="predicted"/>
<sequence length="71" mass="8672">MHLNRVLSCILAKMWGWAIFTMEIMLKFEYNHTKLTYLLTPNPQAMYHYYLRHYYKNSTLEPFNKVHCPCL</sequence>
<evidence type="ECO:0000313" key="2">
    <source>
        <dbReference type="Proteomes" id="UP000185728"/>
    </source>
</evidence>
<dbReference type="Proteomes" id="UP000185728">
    <property type="component" value="Unassembled WGS sequence"/>
</dbReference>
<dbReference type="EMBL" id="FTOB01000003">
    <property type="protein sequence ID" value="SIS67971.1"/>
    <property type="molecule type" value="Genomic_DNA"/>
</dbReference>
<evidence type="ECO:0000313" key="1">
    <source>
        <dbReference type="EMBL" id="SIS67971.1"/>
    </source>
</evidence>
<name>A0ABY1KR68_9FLAO</name>
<reference evidence="1 2" key="1">
    <citation type="submission" date="2017-01" db="EMBL/GenBank/DDBJ databases">
        <authorList>
            <person name="Varghese N."/>
            <person name="Submissions S."/>
        </authorList>
    </citation>
    <scope>NUCLEOTIDE SEQUENCE [LARGE SCALE GENOMIC DNA]</scope>
    <source>
        <strain evidence="1 2">DSM 2061</strain>
    </source>
</reference>
<accession>A0ABY1KR68</accession>
<organism evidence="1 2">
    <name type="scientific">Zobellia uliginosa</name>
    <dbReference type="NCBI Taxonomy" id="143224"/>
    <lineage>
        <taxon>Bacteria</taxon>
        <taxon>Pseudomonadati</taxon>
        <taxon>Bacteroidota</taxon>
        <taxon>Flavobacteriia</taxon>
        <taxon>Flavobacteriales</taxon>
        <taxon>Flavobacteriaceae</taxon>
        <taxon>Zobellia</taxon>
    </lineage>
</organism>